<accession>A0A5C3L9I8</accession>
<evidence type="ECO:0000313" key="2">
    <source>
        <dbReference type="Proteomes" id="UP000307440"/>
    </source>
</evidence>
<keyword evidence="2" id="KW-1185">Reference proteome</keyword>
<gene>
    <name evidence="1" type="ORF">FA15DRAFT_663850</name>
</gene>
<dbReference type="InterPro" id="IPR029063">
    <property type="entry name" value="SAM-dependent_MTases_sf"/>
</dbReference>
<dbReference type="Gene3D" id="3.40.50.150">
    <property type="entry name" value="Vaccinia Virus protein VP39"/>
    <property type="match status" value="1"/>
</dbReference>
<dbReference type="PANTHER" id="PTHR14614">
    <property type="entry name" value="HEPATOCELLULAR CARCINOMA-ASSOCIATED ANTIGEN"/>
    <property type="match status" value="1"/>
</dbReference>
<dbReference type="AlphaFoldDB" id="A0A5C3L9I8"/>
<proteinExistence type="predicted"/>
<dbReference type="SUPFAM" id="SSF53335">
    <property type="entry name" value="S-adenosyl-L-methionine-dependent methyltransferases"/>
    <property type="match status" value="1"/>
</dbReference>
<reference evidence="1 2" key="1">
    <citation type="journal article" date="2019" name="Nat. Ecol. Evol.">
        <title>Megaphylogeny resolves global patterns of mushroom evolution.</title>
        <authorList>
            <person name="Varga T."/>
            <person name="Krizsan K."/>
            <person name="Foldi C."/>
            <person name="Dima B."/>
            <person name="Sanchez-Garcia M."/>
            <person name="Sanchez-Ramirez S."/>
            <person name="Szollosi G.J."/>
            <person name="Szarkandi J.G."/>
            <person name="Papp V."/>
            <person name="Albert L."/>
            <person name="Andreopoulos W."/>
            <person name="Angelini C."/>
            <person name="Antonin V."/>
            <person name="Barry K.W."/>
            <person name="Bougher N.L."/>
            <person name="Buchanan P."/>
            <person name="Buyck B."/>
            <person name="Bense V."/>
            <person name="Catcheside P."/>
            <person name="Chovatia M."/>
            <person name="Cooper J."/>
            <person name="Damon W."/>
            <person name="Desjardin D."/>
            <person name="Finy P."/>
            <person name="Geml J."/>
            <person name="Haridas S."/>
            <person name="Hughes K."/>
            <person name="Justo A."/>
            <person name="Karasinski D."/>
            <person name="Kautmanova I."/>
            <person name="Kiss B."/>
            <person name="Kocsube S."/>
            <person name="Kotiranta H."/>
            <person name="LaButti K.M."/>
            <person name="Lechner B.E."/>
            <person name="Liimatainen K."/>
            <person name="Lipzen A."/>
            <person name="Lukacs Z."/>
            <person name="Mihaltcheva S."/>
            <person name="Morgado L.N."/>
            <person name="Niskanen T."/>
            <person name="Noordeloos M.E."/>
            <person name="Ohm R.A."/>
            <person name="Ortiz-Santana B."/>
            <person name="Ovrebo C."/>
            <person name="Racz N."/>
            <person name="Riley R."/>
            <person name="Savchenko A."/>
            <person name="Shiryaev A."/>
            <person name="Soop K."/>
            <person name="Spirin V."/>
            <person name="Szebenyi C."/>
            <person name="Tomsovsky M."/>
            <person name="Tulloss R.E."/>
            <person name="Uehling J."/>
            <person name="Grigoriev I.V."/>
            <person name="Vagvolgyi C."/>
            <person name="Papp T."/>
            <person name="Martin F.M."/>
            <person name="Miettinen O."/>
            <person name="Hibbett D.S."/>
            <person name="Nagy L.G."/>
        </authorList>
    </citation>
    <scope>NUCLEOTIDE SEQUENCE [LARGE SCALE GENOMIC DNA]</scope>
    <source>
        <strain evidence="1 2">CBS 121175</strain>
    </source>
</reference>
<dbReference type="InterPro" id="IPR019410">
    <property type="entry name" value="Methyltransf_16"/>
</dbReference>
<dbReference type="Pfam" id="PF10294">
    <property type="entry name" value="Methyltransf_16"/>
    <property type="match status" value="1"/>
</dbReference>
<name>A0A5C3L9I8_COPMA</name>
<dbReference type="STRING" id="230819.A0A5C3L9I8"/>
<protein>
    <recommendedName>
        <fullName evidence="3">Nicotinamide N-methyltransferase</fullName>
    </recommendedName>
</protein>
<evidence type="ECO:0000313" key="1">
    <source>
        <dbReference type="EMBL" id="TFK29684.1"/>
    </source>
</evidence>
<organism evidence="1 2">
    <name type="scientific">Coprinopsis marcescibilis</name>
    <name type="common">Agaric fungus</name>
    <name type="synonym">Psathyrella marcescibilis</name>
    <dbReference type="NCBI Taxonomy" id="230819"/>
    <lineage>
        <taxon>Eukaryota</taxon>
        <taxon>Fungi</taxon>
        <taxon>Dikarya</taxon>
        <taxon>Basidiomycota</taxon>
        <taxon>Agaricomycotina</taxon>
        <taxon>Agaricomycetes</taxon>
        <taxon>Agaricomycetidae</taxon>
        <taxon>Agaricales</taxon>
        <taxon>Agaricineae</taxon>
        <taxon>Psathyrellaceae</taxon>
        <taxon>Coprinopsis</taxon>
    </lineage>
</organism>
<dbReference type="EMBL" id="ML210148">
    <property type="protein sequence ID" value="TFK29684.1"/>
    <property type="molecule type" value="Genomic_DNA"/>
</dbReference>
<dbReference type="GO" id="GO:0008757">
    <property type="term" value="F:S-adenosylmethionine-dependent methyltransferase activity"/>
    <property type="evidence" value="ECO:0007669"/>
    <property type="project" value="UniProtKB-ARBA"/>
</dbReference>
<sequence length="296" mass="32825">MLSSAQNLDSVIQPTDAEDILFESLETMFDLKPINVGSVGSPFIYRYQGNRDSGQYPPTTITLHTPDTLAANWSLHASAIWVSSIYLADHVHELDLPHHPSFNGPSPLRLLELGASAGLPGILTAKLFPNVDVTVSDYPDEQLIKTLSSNVELNNVRGNCRTVAYAWGSDVPELLGGDSGFDVVLAADTLWSPDRHEIFLDSLVRVLKRCPHARIHLVAGLHTGRYTIESFLGSVESKGLTVDSIKEVEVGGNTTRAWDVNHETNDDSERRRWVVWMQLRWHFSDGSHGSEQLVKF</sequence>
<dbReference type="OrthoDB" id="273771at2759"/>
<dbReference type="Proteomes" id="UP000307440">
    <property type="component" value="Unassembled WGS sequence"/>
</dbReference>
<evidence type="ECO:0008006" key="3">
    <source>
        <dbReference type="Google" id="ProtNLM"/>
    </source>
</evidence>